<evidence type="ECO:0000313" key="3">
    <source>
        <dbReference type="EMBL" id="MET9845033.1"/>
    </source>
</evidence>
<comment type="caution">
    <text evidence="3">The sequence shown here is derived from an EMBL/GenBank/DDBJ whole genome shotgun (WGS) entry which is preliminary data.</text>
</comment>
<sequence length="459" mass="46982">MAPYESDDSARAGDAAVLAAEAEEVRSARRRKAARYVVPATVLGVAAATIGLVPAFAGSGDPDLPKISAQELIEKIAASDVQRVSGTVKITTDLGLPDLGGLADSLVAQGASGGDGSSADPSSKLLELATGTHTLRIATDGPDKQKLSLLDKTSEYSLIHNGDEVWAYDSASNEVYHATGAGEEGKGGKDGKGREDVPEDVPATPQQLAEEALKAVDGTTSVTVDGTAQVAGRDAYKLVIAPKQSGSTIGAISIAVDAKTGLPLKFTLTPASGGSAVVDAGFTEVDFGKPSASTFDFTPPKGAKVTEADEMEKSGHQDDKVDGFGEDFEKEFGKDFEKEFEKEFGKEFGEGADRKGAGAAEEEFASGLGGLKTIGKGWSAIAVIDSGAEGGMPTGGSESSGDSRVDGFLDSLGDQVKGDFGSGTVFKTRLINVLFTDDGKVYAGAVTKDALVKAADAAK</sequence>
<dbReference type="PANTHER" id="PTHR37507">
    <property type="entry name" value="SPORULATION PROTEIN YDCC"/>
    <property type="match status" value="1"/>
</dbReference>
<evidence type="ECO:0000313" key="4">
    <source>
        <dbReference type="Proteomes" id="UP001550210"/>
    </source>
</evidence>
<organism evidence="3 4">
    <name type="scientific">Streptomyces ossamyceticus</name>
    <dbReference type="NCBI Taxonomy" id="249581"/>
    <lineage>
        <taxon>Bacteria</taxon>
        <taxon>Bacillati</taxon>
        <taxon>Actinomycetota</taxon>
        <taxon>Actinomycetes</taxon>
        <taxon>Kitasatosporales</taxon>
        <taxon>Streptomycetaceae</taxon>
        <taxon>Streptomyces</taxon>
    </lineage>
</organism>
<feature type="region of interest" description="Disordered" evidence="1">
    <location>
        <begin position="179"/>
        <end position="200"/>
    </location>
</feature>
<gene>
    <name evidence="3" type="ORF">ABZZ21_10710</name>
</gene>
<keyword evidence="2" id="KW-0472">Membrane</keyword>
<evidence type="ECO:0000256" key="2">
    <source>
        <dbReference type="SAM" id="Phobius"/>
    </source>
</evidence>
<dbReference type="SUPFAM" id="SSF89392">
    <property type="entry name" value="Prokaryotic lipoproteins and lipoprotein localization factors"/>
    <property type="match status" value="1"/>
</dbReference>
<proteinExistence type="predicted"/>
<evidence type="ECO:0000256" key="1">
    <source>
        <dbReference type="SAM" id="MobiDB-lite"/>
    </source>
</evidence>
<dbReference type="RefSeq" id="WP_355395557.1">
    <property type="nucleotide sequence ID" value="NZ_JBEXPZ010000012.1"/>
</dbReference>
<dbReference type="Proteomes" id="UP001550210">
    <property type="component" value="Unassembled WGS sequence"/>
</dbReference>
<reference evidence="3 4" key="1">
    <citation type="submission" date="2024-06" db="EMBL/GenBank/DDBJ databases">
        <title>The Natural Products Discovery Center: Release of the First 8490 Sequenced Strains for Exploring Actinobacteria Biosynthetic Diversity.</title>
        <authorList>
            <person name="Kalkreuter E."/>
            <person name="Kautsar S.A."/>
            <person name="Yang D."/>
            <person name="Bader C.D."/>
            <person name="Teijaro C.N."/>
            <person name="Fluegel L."/>
            <person name="Davis C.M."/>
            <person name="Simpson J.R."/>
            <person name="Lauterbach L."/>
            <person name="Steele A.D."/>
            <person name="Gui C."/>
            <person name="Meng S."/>
            <person name="Li G."/>
            <person name="Viehrig K."/>
            <person name="Ye F."/>
            <person name="Su P."/>
            <person name="Kiefer A.F."/>
            <person name="Nichols A."/>
            <person name="Cepeda A.J."/>
            <person name="Yan W."/>
            <person name="Fan B."/>
            <person name="Jiang Y."/>
            <person name="Adhikari A."/>
            <person name="Zheng C.-J."/>
            <person name="Schuster L."/>
            <person name="Cowan T.M."/>
            <person name="Smanski M.J."/>
            <person name="Chevrette M.G."/>
            <person name="De Carvalho L.P.S."/>
            <person name="Shen B."/>
        </authorList>
    </citation>
    <scope>NUCLEOTIDE SEQUENCE [LARGE SCALE GENOMIC DNA]</scope>
    <source>
        <strain evidence="3 4">NPDC006434</strain>
    </source>
</reference>
<accession>A0ABV2UTZ9</accession>
<dbReference type="Gene3D" id="2.50.20.10">
    <property type="entry name" value="Lipoprotein localisation LolA/LolB/LppX"/>
    <property type="match status" value="1"/>
</dbReference>
<protein>
    <submittedName>
        <fullName evidence="3">DUF2092 domain-containing protein</fullName>
    </submittedName>
</protein>
<dbReference type="InterPro" id="IPR029046">
    <property type="entry name" value="LolA/LolB/LppX"/>
</dbReference>
<dbReference type="InterPro" id="IPR052944">
    <property type="entry name" value="Sporulation_related"/>
</dbReference>
<feature type="transmembrane region" description="Helical" evidence="2">
    <location>
        <begin position="36"/>
        <end position="57"/>
    </location>
</feature>
<feature type="compositionally biased region" description="Basic and acidic residues" evidence="1">
    <location>
        <begin position="183"/>
        <end position="196"/>
    </location>
</feature>
<keyword evidence="2" id="KW-0812">Transmembrane</keyword>
<name>A0ABV2UTZ9_9ACTN</name>
<keyword evidence="4" id="KW-1185">Reference proteome</keyword>
<dbReference type="PANTHER" id="PTHR37507:SF2">
    <property type="entry name" value="SPORULATION PROTEIN YDCC"/>
    <property type="match status" value="1"/>
</dbReference>
<dbReference type="EMBL" id="JBEXPZ010000012">
    <property type="protein sequence ID" value="MET9845033.1"/>
    <property type="molecule type" value="Genomic_DNA"/>
</dbReference>
<keyword evidence="2" id="KW-1133">Transmembrane helix</keyword>